<gene>
    <name evidence="2" type="ORF">HNR09_002328</name>
</gene>
<feature type="transmembrane region" description="Helical" evidence="1">
    <location>
        <begin position="90"/>
        <end position="109"/>
    </location>
</feature>
<dbReference type="Proteomes" id="UP000535437">
    <property type="component" value="Unassembled WGS sequence"/>
</dbReference>
<feature type="transmembrane region" description="Helical" evidence="1">
    <location>
        <begin position="57"/>
        <end position="78"/>
    </location>
</feature>
<feature type="transmembrane region" description="Helical" evidence="1">
    <location>
        <begin position="26"/>
        <end position="45"/>
    </location>
</feature>
<dbReference type="RefSeq" id="WP_179542206.1">
    <property type="nucleotide sequence ID" value="NZ_BAAALL010000001.1"/>
</dbReference>
<reference evidence="2 3" key="1">
    <citation type="submission" date="2020-07" db="EMBL/GenBank/DDBJ databases">
        <title>Sequencing the genomes of 1000 actinobacteria strains.</title>
        <authorList>
            <person name="Klenk H.-P."/>
        </authorList>
    </citation>
    <scope>NUCLEOTIDE SEQUENCE [LARGE SCALE GENOMIC DNA]</scope>
    <source>
        <strain evidence="2 3">DSM 15475</strain>
    </source>
</reference>
<feature type="transmembrane region" description="Helical" evidence="1">
    <location>
        <begin position="121"/>
        <end position="141"/>
    </location>
</feature>
<keyword evidence="1" id="KW-1133">Transmembrane helix</keyword>
<dbReference type="AlphaFoldDB" id="A0A7Z0GMV7"/>
<keyword evidence="1" id="KW-0812">Transmembrane</keyword>
<comment type="caution">
    <text evidence="2">The sequence shown here is derived from an EMBL/GenBank/DDBJ whole genome shotgun (WGS) entry which is preliminary data.</text>
</comment>
<evidence type="ECO:0000256" key="1">
    <source>
        <dbReference type="SAM" id="Phobius"/>
    </source>
</evidence>
<dbReference type="EMBL" id="JACCFY010000001">
    <property type="protein sequence ID" value="NYJ78917.1"/>
    <property type="molecule type" value="Genomic_DNA"/>
</dbReference>
<evidence type="ECO:0000313" key="3">
    <source>
        <dbReference type="Proteomes" id="UP000535437"/>
    </source>
</evidence>
<sequence>MSDSQTEQNQDTQVAKPALGAPHDGYAAFLLTISAAAFFFGHGSLPVFTEHHSPSFWMLLLLNTVLLGGAVIGSIHYGMRAHGATHLTGAAMPLMSLLAAVTALIMWVLPHLRDSLDSHLGYAIACLTIATLAVAPLQAVISHDPQKSSELT</sequence>
<evidence type="ECO:0000313" key="2">
    <source>
        <dbReference type="EMBL" id="NYJ78917.1"/>
    </source>
</evidence>
<proteinExistence type="predicted"/>
<protein>
    <submittedName>
        <fullName evidence="2">Uncharacterized protein</fullName>
    </submittedName>
</protein>
<name>A0A7Z0GMV7_9MICC</name>
<keyword evidence="1" id="KW-0472">Membrane</keyword>
<organism evidence="2 3">
    <name type="scientific">Nesterenkonia xinjiangensis</name>
    <dbReference type="NCBI Taxonomy" id="225327"/>
    <lineage>
        <taxon>Bacteria</taxon>
        <taxon>Bacillati</taxon>
        <taxon>Actinomycetota</taxon>
        <taxon>Actinomycetes</taxon>
        <taxon>Micrococcales</taxon>
        <taxon>Micrococcaceae</taxon>
        <taxon>Nesterenkonia</taxon>
    </lineage>
</organism>
<accession>A0A7Z0GMV7</accession>
<keyword evidence="3" id="KW-1185">Reference proteome</keyword>